<dbReference type="Pfam" id="PF01866">
    <property type="entry name" value="Diphthamide_syn"/>
    <property type="match status" value="1"/>
</dbReference>
<dbReference type="EMBL" id="HBIO01006961">
    <property type="protein sequence ID" value="CAE0460310.1"/>
    <property type="molecule type" value="Transcribed_RNA"/>
</dbReference>
<keyword evidence="8" id="KW-0408">Iron</keyword>
<dbReference type="PANTHER" id="PTHR10762:SF1">
    <property type="entry name" value="2-(3-AMINO-3-CARBOXYPROPYL)HISTIDINE SYNTHASE SUBUNIT 1"/>
    <property type="match status" value="1"/>
</dbReference>
<comment type="similarity">
    <text evidence="2 11">Belongs to the DPH1/DPH2 family. DPH1 subfamily.</text>
</comment>
<evidence type="ECO:0000256" key="5">
    <source>
        <dbReference type="ARBA" id="ARBA00022679"/>
    </source>
</evidence>
<sequence length="433" mass="48259">MTTSNTHNEEGQRSAPDPESKVTTTTRRRRVIRRRTKRSNANTVPESISNNQALLSAISASLPSDYEFEILKTVWRIETSKAQHVALQMPEGLLMYSCIVADILIKFSVARTVSILGDVTYGACCIDDLGAKALGSDLLVHYGHSCLVPLTTTAIPCLYVFVEIRVDVVHAVDSFCKTCDSGTRVHVMGTVQFRPAVAAAAKMLNERDRPATIPQAKPLSPGEVLGCTAPSDLGKTVSTVSGTRTEPSTDHVMLFIADGRFHLEAAMIANPSLRALRYDPYSKSLTDEKYETEKMKSIRQNAIHRAMEPEIKTYGIILGTLGRQGNPAILGHVRSLLRKHHKKSFVLLLSEIFPKKLEMFSQVDVWVQIACPRLSVDWGHFFHKPVLSAYELNVALGEEKWREVYPMDFYKAGSGKWSNYHESNKNRIIENEA</sequence>
<proteinExistence type="inferred from homology"/>
<keyword evidence="9" id="KW-0411">Iron-sulfur</keyword>
<reference evidence="14" key="1">
    <citation type="submission" date="2021-01" db="EMBL/GenBank/DDBJ databases">
        <authorList>
            <person name="Corre E."/>
            <person name="Pelletier E."/>
            <person name="Niang G."/>
            <person name="Scheremetjew M."/>
            <person name="Finn R."/>
            <person name="Kale V."/>
            <person name="Holt S."/>
            <person name="Cochrane G."/>
            <person name="Meng A."/>
            <person name="Brown T."/>
            <person name="Cohen L."/>
        </authorList>
    </citation>
    <scope>NUCLEOTIDE SEQUENCE</scope>
    <source>
        <strain evidence="14">MM31A-1</strain>
    </source>
</reference>
<keyword evidence="7" id="KW-0479">Metal-binding</keyword>
<dbReference type="PANTHER" id="PTHR10762">
    <property type="entry name" value="DIPHTHAMIDE BIOSYNTHESIS PROTEIN"/>
    <property type="match status" value="1"/>
</dbReference>
<protein>
    <recommendedName>
        <fullName evidence="4 11">2-(3-amino-3-carboxypropyl)histidine synthase subunit 1</fullName>
        <ecNumber evidence="3 11">2.5.1.108</ecNumber>
    </recommendedName>
</protein>
<dbReference type="FunFam" id="3.40.50.11860:FF:000002">
    <property type="entry name" value="2-(3-amino-3-carboxypropyl)histidine synthase subunit 1"/>
    <property type="match status" value="1"/>
</dbReference>
<organism evidence="14">
    <name type="scientific">Chaetoceros debilis</name>
    <dbReference type="NCBI Taxonomy" id="122233"/>
    <lineage>
        <taxon>Eukaryota</taxon>
        <taxon>Sar</taxon>
        <taxon>Stramenopiles</taxon>
        <taxon>Ochrophyta</taxon>
        <taxon>Bacillariophyta</taxon>
        <taxon>Coscinodiscophyceae</taxon>
        <taxon>Chaetocerotophycidae</taxon>
        <taxon>Chaetocerotales</taxon>
        <taxon>Chaetocerotaceae</taxon>
        <taxon>Chaetoceros</taxon>
    </lineage>
</organism>
<dbReference type="InterPro" id="IPR035435">
    <property type="entry name" value="DPH1/DPH2_euk_archaea"/>
</dbReference>
<evidence type="ECO:0000256" key="10">
    <source>
        <dbReference type="ARBA" id="ARBA00048403"/>
    </source>
</evidence>
<dbReference type="AlphaFoldDB" id="A0A6S8T2S2"/>
<comment type="cofactor">
    <cofactor evidence="11">
        <name>[4Fe-4S] cluster</name>
        <dbReference type="ChEBI" id="CHEBI:49883"/>
    </cofactor>
    <text evidence="11">Binds 1 [4Fe-4S] cluster per subunit. The cluster is coordinated with 3 cysteines and an exchangeable S-adenosyl-L-methionine.</text>
</comment>
<accession>A0A6S8T2S2</accession>
<evidence type="ECO:0000256" key="3">
    <source>
        <dbReference type="ARBA" id="ARBA00012221"/>
    </source>
</evidence>
<keyword evidence="5 11" id="KW-0808">Transferase</keyword>
<dbReference type="InterPro" id="IPR042264">
    <property type="entry name" value="DPH1/DPH2_2"/>
</dbReference>
<evidence type="ECO:0000256" key="12">
    <source>
        <dbReference type="SAM" id="MobiDB-lite"/>
    </source>
</evidence>
<name>A0A6S8T2S2_9STRA</name>
<gene>
    <name evidence="13" type="ORF">CDEB00056_LOCUS5151</name>
    <name evidence="14" type="ORF">CDEB00056_LOCUS5152</name>
    <name evidence="15" type="ORF">CDEB00056_LOCUS5153</name>
</gene>
<evidence type="ECO:0000313" key="15">
    <source>
        <dbReference type="EMBL" id="CAE0460312.1"/>
    </source>
</evidence>
<dbReference type="GO" id="GO:0017183">
    <property type="term" value="P:protein histidyl modification to diphthamide"/>
    <property type="evidence" value="ECO:0007669"/>
    <property type="project" value="UniProtKB-UniRule"/>
</dbReference>
<dbReference type="SFLD" id="SFLDS00032">
    <property type="entry name" value="Radical_SAM_3-amino-3-carboxyp"/>
    <property type="match status" value="1"/>
</dbReference>
<evidence type="ECO:0000256" key="7">
    <source>
        <dbReference type="ARBA" id="ARBA00022723"/>
    </source>
</evidence>
<keyword evidence="11" id="KW-0004">4Fe-4S</keyword>
<evidence type="ECO:0000256" key="4">
    <source>
        <dbReference type="ARBA" id="ARBA00021915"/>
    </source>
</evidence>
<keyword evidence="6 11" id="KW-0949">S-adenosyl-L-methionine</keyword>
<evidence type="ECO:0000313" key="13">
    <source>
        <dbReference type="EMBL" id="CAE0460310.1"/>
    </source>
</evidence>
<dbReference type="Gene3D" id="3.40.50.11840">
    <property type="entry name" value="Diphthamide synthesis DPH1/DPH2 domain 1"/>
    <property type="match status" value="1"/>
</dbReference>
<comment type="catalytic activity">
    <reaction evidence="10 11">
        <text>L-histidyl-[translation elongation factor 2] + S-adenosyl-L-methionine = 2-[(3S)-amino-3-carboxypropyl]-L-histidyl-[translation elongation factor 2] + S-methyl-5'-thioadenosine + H(+)</text>
        <dbReference type="Rhea" id="RHEA:36783"/>
        <dbReference type="Rhea" id="RHEA-COMP:9748"/>
        <dbReference type="Rhea" id="RHEA-COMP:9749"/>
        <dbReference type="ChEBI" id="CHEBI:15378"/>
        <dbReference type="ChEBI" id="CHEBI:17509"/>
        <dbReference type="ChEBI" id="CHEBI:29979"/>
        <dbReference type="ChEBI" id="CHEBI:59789"/>
        <dbReference type="ChEBI" id="CHEBI:73995"/>
        <dbReference type="EC" id="2.5.1.108"/>
    </reaction>
</comment>
<evidence type="ECO:0000313" key="14">
    <source>
        <dbReference type="EMBL" id="CAE0460311.1"/>
    </source>
</evidence>
<dbReference type="UniPathway" id="UPA00559"/>
<dbReference type="EMBL" id="HBIO01006965">
    <property type="protein sequence ID" value="CAE0460312.1"/>
    <property type="molecule type" value="Transcribed_RNA"/>
</dbReference>
<evidence type="ECO:0000256" key="8">
    <source>
        <dbReference type="ARBA" id="ARBA00023004"/>
    </source>
</evidence>
<dbReference type="InterPro" id="IPR016435">
    <property type="entry name" value="DPH1/DPH2"/>
</dbReference>
<dbReference type="GO" id="GO:0046872">
    <property type="term" value="F:metal ion binding"/>
    <property type="evidence" value="ECO:0007669"/>
    <property type="project" value="UniProtKB-KW"/>
</dbReference>
<evidence type="ECO:0000256" key="11">
    <source>
        <dbReference type="PIRNR" id="PIRNR004967"/>
    </source>
</evidence>
<evidence type="ECO:0000256" key="6">
    <source>
        <dbReference type="ARBA" id="ARBA00022691"/>
    </source>
</evidence>
<dbReference type="FunFam" id="3.40.50.11840:FF:000001">
    <property type="entry name" value="2-(3-amino-3-carboxypropyl)histidine synthase subunit 1"/>
    <property type="match status" value="1"/>
</dbReference>
<dbReference type="InterPro" id="IPR042265">
    <property type="entry name" value="DPH1/DPH2_3"/>
</dbReference>
<dbReference type="GO" id="GO:0090560">
    <property type="term" value="F:2-(3-amino-3-carboxypropyl)histidine synthase activity"/>
    <property type="evidence" value="ECO:0007669"/>
    <property type="project" value="UniProtKB-UniRule"/>
</dbReference>
<dbReference type="GO" id="GO:0051539">
    <property type="term" value="F:4 iron, 4 sulfur cluster binding"/>
    <property type="evidence" value="ECO:0007669"/>
    <property type="project" value="UniProtKB-UniRule"/>
</dbReference>
<comment type="function">
    <text evidence="11">Catalyzes the first step of diphthamide biosynthesis, a post-translational modification of histidine which occurs in elongation factor 2.</text>
</comment>
<feature type="compositionally biased region" description="Basic and acidic residues" evidence="12">
    <location>
        <begin position="7"/>
        <end position="20"/>
    </location>
</feature>
<dbReference type="NCBIfam" id="TIGR00322">
    <property type="entry name" value="diphth2_R"/>
    <property type="match status" value="1"/>
</dbReference>
<evidence type="ECO:0000256" key="2">
    <source>
        <dbReference type="ARBA" id="ARBA00010173"/>
    </source>
</evidence>
<dbReference type="Gene3D" id="3.40.50.11860">
    <property type="entry name" value="Diphthamide synthesis DPH1/DPH2 domain 3"/>
    <property type="match status" value="1"/>
</dbReference>
<dbReference type="EMBL" id="HBIO01006963">
    <property type="protein sequence ID" value="CAE0460311.1"/>
    <property type="molecule type" value="Transcribed_RNA"/>
</dbReference>
<dbReference type="InterPro" id="IPR042263">
    <property type="entry name" value="DPH1/DPH2_1"/>
</dbReference>
<dbReference type="Gene3D" id="3.40.50.11850">
    <property type="entry name" value="Diphthamide synthesis DPH1/DPH2 domain 2"/>
    <property type="match status" value="1"/>
</dbReference>
<dbReference type="EC" id="2.5.1.108" evidence="3 11"/>
<dbReference type="FunFam" id="3.40.50.11850:FF:000002">
    <property type="entry name" value="2-(3-amino-3-carboxypropyl)histidine synthase subunit 1"/>
    <property type="match status" value="1"/>
</dbReference>
<comment type="pathway">
    <text evidence="1 11">Protein modification; peptidyl-diphthamide biosynthesis.</text>
</comment>
<evidence type="ECO:0000256" key="9">
    <source>
        <dbReference type="ARBA" id="ARBA00023014"/>
    </source>
</evidence>
<dbReference type="PIRSF" id="PIRSF004967">
    <property type="entry name" value="DPH1"/>
    <property type="match status" value="1"/>
</dbReference>
<feature type="region of interest" description="Disordered" evidence="12">
    <location>
        <begin position="1"/>
        <end position="28"/>
    </location>
</feature>
<evidence type="ECO:0000256" key="1">
    <source>
        <dbReference type="ARBA" id="ARBA00005156"/>
    </source>
</evidence>
<dbReference type="SFLD" id="SFLDG01121">
    <property type="entry name" value="Diphthamide_biosynthesis"/>
    <property type="match status" value="1"/>
</dbReference>